<keyword evidence="3" id="KW-1185">Reference proteome</keyword>
<organism evidence="2 3">
    <name type="scientific">Prorocentrum cordatum</name>
    <dbReference type="NCBI Taxonomy" id="2364126"/>
    <lineage>
        <taxon>Eukaryota</taxon>
        <taxon>Sar</taxon>
        <taxon>Alveolata</taxon>
        <taxon>Dinophyceae</taxon>
        <taxon>Prorocentrales</taxon>
        <taxon>Prorocentraceae</taxon>
        <taxon>Prorocentrum</taxon>
    </lineage>
</organism>
<comment type="caution">
    <text evidence="2">The sequence shown here is derived from an EMBL/GenBank/DDBJ whole genome shotgun (WGS) entry which is preliminary data.</text>
</comment>
<accession>A0ABN9X812</accession>
<proteinExistence type="predicted"/>
<evidence type="ECO:0000256" key="1">
    <source>
        <dbReference type="SAM" id="MobiDB-lite"/>
    </source>
</evidence>
<reference evidence="2" key="1">
    <citation type="submission" date="2023-10" db="EMBL/GenBank/DDBJ databases">
        <authorList>
            <person name="Chen Y."/>
            <person name="Shah S."/>
            <person name="Dougan E. K."/>
            <person name="Thang M."/>
            <person name="Chan C."/>
        </authorList>
    </citation>
    <scope>NUCLEOTIDE SEQUENCE [LARGE SCALE GENOMIC DNA]</scope>
</reference>
<evidence type="ECO:0000313" key="3">
    <source>
        <dbReference type="Proteomes" id="UP001189429"/>
    </source>
</evidence>
<name>A0ABN9X812_9DINO</name>
<evidence type="ECO:0008006" key="4">
    <source>
        <dbReference type="Google" id="ProtNLM"/>
    </source>
</evidence>
<gene>
    <name evidence="2" type="ORF">PCOR1329_LOCUS73186</name>
</gene>
<protein>
    <recommendedName>
        <fullName evidence="4">PDZ domain-containing protein</fullName>
    </recommendedName>
</protein>
<dbReference type="EMBL" id="CAUYUJ010019837">
    <property type="protein sequence ID" value="CAK0894012.1"/>
    <property type="molecule type" value="Genomic_DNA"/>
</dbReference>
<feature type="compositionally biased region" description="Low complexity" evidence="1">
    <location>
        <begin position="86"/>
        <end position="104"/>
    </location>
</feature>
<feature type="region of interest" description="Disordered" evidence="1">
    <location>
        <begin position="1"/>
        <end position="176"/>
    </location>
</feature>
<dbReference type="Proteomes" id="UP001189429">
    <property type="component" value="Unassembled WGS sequence"/>
</dbReference>
<sequence>MARSIRKKLEARPQWRPKGGGTKRGPRDGPHTQAEAAATSGHLLGPPAGIRSKLEEERGQAVEPRGWPAADVGRQVHLDACCSAAPPSGLPHTPGGTSTGGMPPRRAPPQASGADIHEPRRPPSPCAPGGQSGNETRAGSESSRASGLLRGAAPTGARPCGRAGVGPDRGRGHQRVAAQERQVPMQEFAIILDKRFGDVLGVKVDTEGGDDASLCIEHIMKSGLLPLWNANNPQKPVKIGDRIIDVNGQRGSAANLIAQLQQFQLQQIIIGRKAQLDTQQARALRGPVAAVAIAPAAHEPSARLSADRTWGPLDGRWFDSCGEVGTIAGSIIHWAHRADDSDGTTELTLTGVTVHMNYLGQMLCGVLQGEQFGFGQKATCGGGTSATPRRSDPRALLQLYGVAPR</sequence>
<feature type="compositionally biased region" description="Polar residues" evidence="1">
    <location>
        <begin position="133"/>
        <end position="145"/>
    </location>
</feature>
<evidence type="ECO:0000313" key="2">
    <source>
        <dbReference type="EMBL" id="CAK0894012.1"/>
    </source>
</evidence>